<protein>
    <submittedName>
        <fullName evidence="1">Uncharacterized protein</fullName>
    </submittedName>
</protein>
<accession>A0A6C0J8M4</accession>
<evidence type="ECO:0000313" key="1">
    <source>
        <dbReference type="EMBL" id="QHU01111.1"/>
    </source>
</evidence>
<reference evidence="1" key="1">
    <citation type="journal article" date="2020" name="Nature">
        <title>Giant virus diversity and host interactions through global metagenomics.</title>
        <authorList>
            <person name="Schulz F."/>
            <person name="Roux S."/>
            <person name="Paez-Espino D."/>
            <person name="Jungbluth S."/>
            <person name="Walsh D.A."/>
            <person name="Denef V.J."/>
            <person name="McMahon K.D."/>
            <person name="Konstantinidis K.T."/>
            <person name="Eloe-Fadrosh E.A."/>
            <person name="Kyrpides N.C."/>
            <person name="Woyke T."/>
        </authorList>
    </citation>
    <scope>NUCLEOTIDE SEQUENCE</scope>
    <source>
        <strain evidence="1">GVMAG-M-3300025860-25</strain>
    </source>
</reference>
<dbReference type="AlphaFoldDB" id="A0A6C0J8M4"/>
<organism evidence="1">
    <name type="scientific">viral metagenome</name>
    <dbReference type="NCBI Taxonomy" id="1070528"/>
    <lineage>
        <taxon>unclassified sequences</taxon>
        <taxon>metagenomes</taxon>
        <taxon>organismal metagenomes</taxon>
    </lineage>
</organism>
<sequence length="38" mass="4675">MLRKKKRILVFLINRLNNSVNLSITVKKSFLFLFFLYR</sequence>
<name>A0A6C0J8M4_9ZZZZ</name>
<dbReference type="EMBL" id="MN740335">
    <property type="protein sequence ID" value="QHU01111.1"/>
    <property type="molecule type" value="Genomic_DNA"/>
</dbReference>
<proteinExistence type="predicted"/>